<feature type="signal peptide" evidence="2">
    <location>
        <begin position="1"/>
        <end position="17"/>
    </location>
</feature>
<feature type="transmembrane region" description="Helical" evidence="1">
    <location>
        <begin position="65"/>
        <end position="85"/>
    </location>
</feature>
<evidence type="ECO:0008006" key="5">
    <source>
        <dbReference type="Google" id="ProtNLM"/>
    </source>
</evidence>
<evidence type="ECO:0000256" key="1">
    <source>
        <dbReference type="SAM" id="Phobius"/>
    </source>
</evidence>
<keyword evidence="1" id="KW-1133">Transmembrane helix</keyword>
<dbReference type="Proteomes" id="UP000800200">
    <property type="component" value="Unassembled WGS sequence"/>
</dbReference>
<proteinExistence type="predicted"/>
<keyword evidence="2" id="KW-0732">Signal</keyword>
<feature type="transmembrane region" description="Helical" evidence="1">
    <location>
        <begin position="91"/>
        <end position="110"/>
    </location>
</feature>
<feature type="transmembrane region" description="Helical" evidence="1">
    <location>
        <begin position="33"/>
        <end position="53"/>
    </location>
</feature>
<protein>
    <recommendedName>
        <fullName evidence="5">RGS domain-containing protein</fullName>
    </recommendedName>
</protein>
<evidence type="ECO:0000256" key="2">
    <source>
        <dbReference type="SAM" id="SignalP"/>
    </source>
</evidence>
<gene>
    <name evidence="3" type="ORF">K469DRAFT_707103</name>
</gene>
<evidence type="ECO:0000313" key="4">
    <source>
        <dbReference type="Proteomes" id="UP000800200"/>
    </source>
</evidence>
<evidence type="ECO:0000313" key="3">
    <source>
        <dbReference type="EMBL" id="KAF2174568.1"/>
    </source>
</evidence>
<reference evidence="3" key="1">
    <citation type="journal article" date="2020" name="Stud. Mycol.">
        <title>101 Dothideomycetes genomes: a test case for predicting lifestyles and emergence of pathogens.</title>
        <authorList>
            <person name="Haridas S."/>
            <person name="Albert R."/>
            <person name="Binder M."/>
            <person name="Bloem J."/>
            <person name="Labutti K."/>
            <person name="Salamov A."/>
            <person name="Andreopoulos B."/>
            <person name="Baker S."/>
            <person name="Barry K."/>
            <person name="Bills G."/>
            <person name="Bluhm B."/>
            <person name="Cannon C."/>
            <person name="Castanera R."/>
            <person name="Culley D."/>
            <person name="Daum C."/>
            <person name="Ezra D."/>
            <person name="Gonzalez J."/>
            <person name="Henrissat B."/>
            <person name="Kuo A."/>
            <person name="Liang C."/>
            <person name="Lipzen A."/>
            <person name="Lutzoni F."/>
            <person name="Magnuson J."/>
            <person name="Mondo S."/>
            <person name="Nolan M."/>
            <person name="Ohm R."/>
            <person name="Pangilinan J."/>
            <person name="Park H.-J."/>
            <person name="Ramirez L."/>
            <person name="Alfaro M."/>
            <person name="Sun H."/>
            <person name="Tritt A."/>
            <person name="Yoshinaga Y."/>
            <person name="Zwiers L.-H."/>
            <person name="Turgeon B."/>
            <person name="Goodwin S."/>
            <person name="Spatafora J."/>
            <person name="Crous P."/>
            <person name="Grigoriev I."/>
        </authorList>
    </citation>
    <scope>NUCLEOTIDE SEQUENCE</scope>
    <source>
        <strain evidence="3">CBS 207.26</strain>
    </source>
</reference>
<organism evidence="3 4">
    <name type="scientific">Zopfia rhizophila CBS 207.26</name>
    <dbReference type="NCBI Taxonomy" id="1314779"/>
    <lineage>
        <taxon>Eukaryota</taxon>
        <taxon>Fungi</taxon>
        <taxon>Dikarya</taxon>
        <taxon>Ascomycota</taxon>
        <taxon>Pezizomycotina</taxon>
        <taxon>Dothideomycetes</taxon>
        <taxon>Dothideomycetes incertae sedis</taxon>
        <taxon>Zopfiaceae</taxon>
        <taxon>Zopfia</taxon>
    </lineage>
</organism>
<accession>A0A6A6D7Y8</accession>
<keyword evidence="4" id="KW-1185">Reference proteome</keyword>
<dbReference type="EMBL" id="ML994825">
    <property type="protein sequence ID" value="KAF2174568.1"/>
    <property type="molecule type" value="Genomic_DNA"/>
</dbReference>
<sequence>ILAFLLQISGFSLAVLADHLPLLAQRGQLGRALALLGGSLVHILVAACFAGMVHRAGVSRKRKAIKIWCIAVICFVAAFAGIPFVPATTDMFLWVHCVIACSTNTLILLLQAWKFWKGTSIPDLEEGLTTRRSSLTIAESQIPDPKEDSTTRWSSLTITESSSPDPKKALTTYWNLLHTPTNDVLNTSPIPITHSIEITEERISPDDYFPFDDLSLVECFMRIVFYQERKEFYSELGLLYEERNSKGSIQDQERLQALISELSERYWRNREVIRSELVPFQHRKN</sequence>
<name>A0A6A6D7Y8_9PEZI</name>
<dbReference type="AlphaFoldDB" id="A0A6A6D7Y8"/>
<feature type="non-terminal residue" evidence="3">
    <location>
        <position position="1"/>
    </location>
</feature>
<feature type="chain" id="PRO_5025485199" description="RGS domain-containing protein" evidence="2">
    <location>
        <begin position="18"/>
        <end position="285"/>
    </location>
</feature>
<keyword evidence="1" id="KW-0472">Membrane</keyword>
<keyword evidence="1" id="KW-0812">Transmembrane</keyword>